<gene>
    <name evidence="3" type="ORF">RWE15_20625</name>
</gene>
<dbReference type="InterPro" id="IPR048443">
    <property type="entry name" value="RqcP2_N"/>
</dbReference>
<sequence>MDIYQHFRKEEHAFIDQVLSWKDDVNRSYRNKLTDFLDPRQQFIVDSLTGKNDDVKVWQFGGGRHSERQRALITPFYEQVQQEDFGLCLLQASYQEKFSTLTHRDVLGTFISLGLKRDKLGDIQVSNGLIQMIVADEIAKFVVLQMTTVKRMKISMEEKPLSAYREQPSVWNEMGRTVSSLRLDTVLKEIYHVSRKEASDYIKKQAVKVNFKLVEDVKFQVCEQDIISVRSKGRSKLVKIEGKTKKR</sequence>
<reference evidence="3 4" key="1">
    <citation type="submission" date="2023-10" db="EMBL/GenBank/DDBJ databases">
        <title>Virgibacillus halophilus 5B73C genome.</title>
        <authorList>
            <person name="Miliotis G."/>
            <person name="Sengupta P."/>
            <person name="Hameed A."/>
            <person name="Chuvochina M."/>
            <person name="Mcdonagh F."/>
            <person name="Simpson A.C."/>
            <person name="Singh N.K."/>
            <person name="Rekha P.D."/>
            <person name="Raman K."/>
            <person name="Hugenholtz P."/>
            <person name="Venkateswaran K."/>
        </authorList>
    </citation>
    <scope>NUCLEOTIDE SEQUENCE [LARGE SCALE GENOMIC DNA]</scope>
    <source>
        <strain evidence="3 4">5B73C</strain>
    </source>
</reference>
<dbReference type="SUPFAM" id="SSF55174">
    <property type="entry name" value="Alpha-L RNA-binding motif"/>
    <property type="match status" value="1"/>
</dbReference>
<evidence type="ECO:0000256" key="1">
    <source>
        <dbReference type="PROSITE-ProRule" id="PRU00182"/>
    </source>
</evidence>
<keyword evidence="4" id="KW-1185">Reference proteome</keyword>
<comment type="caution">
    <text evidence="3">The sequence shown here is derived from an EMBL/GenBank/DDBJ whole genome shotgun (WGS) entry which is preliminary data.</text>
</comment>
<evidence type="ECO:0000259" key="2">
    <source>
        <dbReference type="SMART" id="SM00363"/>
    </source>
</evidence>
<dbReference type="SMART" id="SM00363">
    <property type="entry name" value="S4"/>
    <property type="match status" value="1"/>
</dbReference>
<protein>
    <submittedName>
        <fullName evidence="3">YlmH/Sll1252 family protein</fullName>
    </submittedName>
</protein>
<dbReference type="Proteomes" id="UP001281447">
    <property type="component" value="Unassembled WGS sequence"/>
</dbReference>
<name>A0ABU5CAF6_9BACI</name>
<feature type="domain" description="RNA-binding S4" evidence="2">
    <location>
        <begin position="181"/>
        <end position="241"/>
    </location>
</feature>
<dbReference type="PROSITE" id="PS50889">
    <property type="entry name" value="S4"/>
    <property type="match status" value="1"/>
</dbReference>
<keyword evidence="1" id="KW-0694">RNA-binding</keyword>
<proteinExistence type="predicted"/>
<dbReference type="InterPro" id="IPR012677">
    <property type="entry name" value="Nucleotide-bd_a/b_plait_sf"/>
</dbReference>
<evidence type="ECO:0000313" key="4">
    <source>
        <dbReference type="Proteomes" id="UP001281447"/>
    </source>
</evidence>
<dbReference type="Gene3D" id="3.10.290.10">
    <property type="entry name" value="RNA-binding S4 domain"/>
    <property type="match status" value="1"/>
</dbReference>
<dbReference type="EMBL" id="JAWDIP010000004">
    <property type="protein sequence ID" value="MDY0396308.1"/>
    <property type="molecule type" value="Genomic_DNA"/>
</dbReference>
<organism evidence="3 4">
    <name type="scientific">Tigheibacillus halophilus</name>
    <dbReference type="NCBI Taxonomy" id="361280"/>
    <lineage>
        <taxon>Bacteria</taxon>
        <taxon>Bacillati</taxon>
        <taxon>Bacillota</taxon>
        <taxon>Bacilli</taxon>
        <taxon>Bacillales</taxon>
        <taxon>Bacillaceae</taxon>
        <taxon>Tigheibacillus</taxon>
    </lineage>
</organism>
<dbReference type="InterPro" id="IPR002942">
    <property type="entry name" value="S4_RNA-bd"/>
</dbReference>
<dbReference type="Gene3D" id="3.30.1370.160">
    <property type="match status" value="1"/>
</dbReference>
<dbReference type="InterPro" id="IPR036986">
    <property type="entry name" value="S4_RNA-bd_sf"/>
</dbReference>
<dbReference type="Pfam" id="PF21278">
    <property type="entry name" value="YlmH_1st"/>
    <property type="match status" value="1"/>
</dbReference>
<evidence type="ECO:0000313" key="3">
    <source>
        <dbReference type="EMBL" id="MDY0396308.1"/>
    </source>
</evidence>
<dbReference type="Pfam" id="PF01479">
    <property type="entry name" value="S4"/>
    <property type="match status" value="1"/>
</dbReference>
<dbReference type="Pfam" id="PF17774">
    <property type="entry name" value="YlmH_RBD"/>
    <property type="match status" value="1"/>
</dbReference>
<dbReference type="InterPro" id="IPR040591">
    <property type="entry name" value="RqcP2_RBD"/>
</dbReference>
<accession>A0ABU5CAF6</accession>
<dbReference type="Gene3D" id="3.30.70.330">
    <property type="match status" value="1"/>
</dbReference>
<dbReference type="CDD" id="cd00165">
    <property type="entry name" value="S4"/>
    <property type="match status" value="1"/>
</dbReference>